<dbReference type="InterPro" id="IPR022310">
    <property type="entry name" value="NAD/GMP_synthase"/>
</dbReference>
<dbReference type="Proteomes" id="UP000789706">
    <property type="component" value="Unassembled WGS sequence"/>
</dbReference>
<dbReference type="FunFam" id="3.60.110.10:FF:000003">
    <property type="entry name" value="Glutamine-dependent NAD(+) synthetase"/>
    <property type="match status" value="1"/>
</dbReference>
<reference evidence="10" key="1">
    <citation type="submission" date="2021-06" db="EMBL/GenBank/DDBJ databases">
        <authorList>
            <person name="Kallberg Y."/>
            <person name="Tangrot J."/>
            <person name="Rosling A."/>
        </authorList>
    </citation>
    <scope>NUCLEOTIDE SEQUENCE</scope>
    <source>
        <strain evidence="10">AZ414A</strain>
    </source>
</reference>
<evidence type="ECO:0000313" key="11">
    <source>
        <dbReference type="Proteomes" id="UP000789706"/>
    </source>
</evidence>
<keyword evidence="3 8" id="KW-0436">Ligase</keyword>
<dbReference type="Gene3D" id="3.40.50.620">
    <property type="entry name" value="HUPs"/>
    <property type="match status" value="1"/>
</dbReference>
<evidence type="ECO:0000256" key="2">
    <source>
        <dbReference type="ARBA" id="ARBA00007145"/>
    </source>
</evidence>
<keyword evidence="6 8" id="KW-0520">NAD</keyword>
<dbReference type="GO" id="GO:0005737">
    <property type="term" value="C:cytoplasm"/>
    <property type="evidence" value="ECO:0007669"/>
    <property type="project" value="InterPro"/>
</dbReference>
<dbReference type="GO" id="GO:0003952">
    <property type="term" value="F:NAD+ synthase (glutamine-hydrolyzing) activity"/>
    <property type="evidence" value="ECO:0007669"/>
    <property type="project" value="UniProtKB-UniRule"/>
</dbReference>
<dbReference type="PIRSF" id="PIRSF006630">
    <property type="entry name" value="NADS_GAT"/>
    <property type="match status" value="1"/>
</dbReference>
<dbReference type="InterPro" id="IPR014445">
    <property type="entry name" value="Gln-dep_NAD_synthase"/>
</dbReference>
<evidence type="ECO:0000256" key="1">
    <source>
        <dbReference type="ARBA" id="ARBA00005188"/>
    </source>
</evidence>
<dbReference type="HAMAP" id="MF_02090">
    <property type="entry name" value="NadE_glutamine_dep"/>
    <property type="match status" value="1"/>
</dbReference>
<dbReference type="PROSITE" id="PS50263">
    <property type="entry name" value="CN_HYDROLASE"/>
    <property type="match status" value="1"/>
</dbReference>
<evidence type="ECO:0000256" key="8">
    <source>
        <dbReference type="PIRNR" id="PIRNR006630"/>
    </source>
</evidence>
<keyword evidence="5 8" id="KW-0067">ATP-binding</keyword>
<dbReference type="InterPro" id="IPR014729">
    <property type="entry name" value="Rossmann-like_a/b/a_fold"/>
</dbReference>
<dbReference type="AlphaFoldDB" id="A0A9N9AGI4"/>
<dbReference type="Gene3D" id="3.60.110.10">
    <property type="entry name" value="Carbon-nitrogen hydrolase"/>
    <property type="match status" value="1"/>
</dbReference>
<dbReference type="Pfam" id="PF00795">
    <property type="entry name" value="CN_hydrolase"/>
    <property type="match status" value="1"/>
</dbReference>
<dbReference type="Pfam" id="PF02540">
    <property type="entry name" value="NAD_synthase"/>
    <property type="match status" value="1"/>
</dbReference>
<evidence type="ECO:0000313" key="10">
    <source>
        <dbReference type="EMBL" id="CAG8529413.1"/>
    </source>
</evidence>
<dbReference type="CDD" id="cd00553">
    <property type="entry name" value="NAD_synthase"/>
    <property type="match status" value="1"/>
</dbReference>
<gene>
    <name evidence="10" type="ORF">DEBURN_LOCUS6064</name>
</gene>
<dbReference type="OrthoDB" id="2020662at2759"/>
<evidence type="ECO:0000256" key="7">
    <source>
        <dbReference type="ARBA" id="ARBA00052340"/>
    </source>
</evidence>
<dbReference type="CDD" id="cd07570">
    <property type="entry name" value="GAT_Gln-NAD-synth"/>
    <property type="match status" value="1"/>
</dbReference>
<dbReference type="PANTHER" id="PTHR23090">
    <property type="entry name" value="NH 3 /GLUTAMINE-DEPENDENT NAD + SYNTHETASE"/>
    <property type="match status" value="1"/>
</dbReference>
<dbReference type="GO" id="GO:0004359">
    <property type="term" value="F:glutaminase activity"/>
    <property type="evidence" value="ECO:0007669"/>
    <property type="project" value="InterPro"/>
</dbReference>
<protein>
    <recommendedName>
        <fullName evidence="8">Glutamine-dependent NAD(+) synthetase</fullName>
        <ecNumber evidence="8">6.3.5.1</ecNumber>
    </recommendedName>
    <alternativeName>
        <fullName evidence="8">NAD(+) synthase [glutamine-hydrolyzing]</fullName>
    </alternativeName>
</protein>
<proteinExistence type="inferred from homology"/>
<name>A0A9N9AGI4_9GLOM</name>
<dbReference type="InterPro" id="IPR036526">
    <property type="entry name" value="C-N_Hydrolase_sf"/>
</dbReference>
<comment type="similarity">
    <text evidence="2 8">In the C-terminal section; belongs to the NAD synthetase family.</text>
</comment>
<dbReference type="PANTHER" id="PTHR23090:SF9">
    <property type="entry name" value="GLUTAMINE-DEPENDENT NAD(+) SYNTHETASE"/>
    <property type="match status" value="1"/>
</dbReference>
<dbReference type="SUPFAM" id="SSF56317">
    <property type="entry name" value="Carbon-nitrogen hydrolase"/>
    <property type="match status" value="1"/>
</dbReference>
<evidence type="ECO:0000256" key="3">
    <source>
        <dbReference type="ARBA" id="ARBA00022598"/>
    </source>
</evidence>
<comment type="pathway">
    <text evidence="1 8">Cofactor biosynthesis; NAD(+) biosynthesis; NAD(+) from deamido-NAD(+) (L-Gln route): step 1/1.</text>
</comment>
<dbReference type="InterPro" id="IPR003694">
    <property type="entry name" value="NAD_synthase"/>
</dbReference>
<keyword evidence="11" id="KW-1185">Reference proteome</keyword>
<dbReference type="GO" id="GO:0005524">
    <property type="term" value="F:ATP binding"/>
    <property type="evidence" value="ECO:0007669"/>
    <property type="project" value="UniProtKB-UniRule"/>
</dbReference>
<sequence length="707" mass="80418">MGHLMILATCSLNQWALDFEGNLKRILESINIAKQKGATLRVGPELEITGYGCFDHFLEGDTYLHSWEVLGKILQSEETRGILLDIGMPIAHKNVKYNCRIIILDGKVLLIRPKMFLANDGNYRELRYFTPWSPSQHVEEYYLPRIIRDITGQTTVPIGDAVIATIDTCVGVELCEELFTPNSPHISMGLDGVEIFTNSSGSHHELRKLHRRIDLIKEATLKNGGIYLYSNQQGCDGDRLYYDGCALITVNGQIVAQGSQFSLKDVVMITATVDIEDVRSHRGQSSREMQAVNIRPYLRIEAQIALSSLEISMTPGFRPTKPIKEKYHTPEQEISLGPACWLWDYLRRSKTNGYFLPLSGGIDSCASAVIVYSMCRLVVQAATNNDVQVIEDSRRITGEGKDSDYIPNDPKEFANRIFHTCYMGTQNSSRETRERAKHLANSIGSYHIDFNMDNVVTSIHTLFNFVTNKTPRFRVNGGSDVENLALQNIQARLRMVLAYLFAQLLPWVRNKNGSLLVLGSSNVDECLRGYLTKYDCSSADINPIGAISKLDLRKFIAYTKNEFNISVLDEFLNATPTAELEPITNNYVQSDEVDMGMTYEELSIFGRLRKNERCGPFSMFSKLIHEWGAELRPTEIASKVKRFFFYYSVNRHKMTTLTPSYHAETYSPDDNRFDLRPFLYNTAWSWQFKKVDSLAKDFEKNKKINVQ</sequence>
<evidence type="ECO:0000259" key="9">
    <source>
        <dbReference type="PROSITE" id="PS50263"/>
    </source>
</evidence>
<dbReference type="SUPFAM" id="SSF52402">
    <property type="entry name" value="Adenine nucleotide alpha hydrolases-like"/>
    <property type="match status" value="1"/>
</dbReference>
<dbReference type="EMBL" id="CAJVPK010000588">
    <property type="protein sequence ID" value="CAG8529413.1"/>
    <property type="molecule type" value="Genomic_DNA"/>
</dbReference>
<dbReference type="FunFam" id="3.40.50.620:FF:000036">
    <property type="entry name" value="Glutamine-dependent NAD(+) synthetase"/>
    <property type="match status" value="1"/>
</dbReference>
<organism evidence="10 11">
    <name type="scientific">Diversispora eburnea</name>
    <dbReference type="NCBI Taxonomy" id="1213867"/>
    <lineage>
        <taxon>Eukaryota</taxon>
        <taxon>Fungi</taxon>
        <taxon>Fungi incertae sedis</taxon>
        <taxon>Mucoromycota</taxon>
        <taxon>Glomeromycotina</taxon>
        <taxon>Glomeromycetes</taxon>
        <taxon>Diversisporales</taxon>
        <taxon>Diversisporaceae</taxon>
        <taxon>Diversispora</taxon>
    </lineage>
</organism>
<dbReference type="EC" id="6.3.5.1" evidence="8"/>
<dbReference type="InterPro" id="IPR003010">
    <property type="entry name" value="C-N_Hydrolase"/>
</dbReference>
<dbReference type="NCBIfam" id="TIGR00552">
    <property type="entry name" value="nadE"/>
    <property type="match status" value="1"/>
</dbReference>
<evidence type="ECO:0000256" key="6">
    <source>
        <dbReference type="ARBA" id="ARBA00023027"/>
    </source>
</evidence>
<comment type="catalytic activity">
    <reaction evidence="7 8">
        <text>deamido-NAD(+) + L-glutamine + ATP + H2O = L-glutamate + AMP + diphosphate + NAD(+) + H(+)</text>
        <dbReference type="Rhea" id="RHEA:24384"/>
        <dbReference type="ChEBI" id="CHEBI:15377"/>
        <dbReference type="ChEBI" id="CHEBI:15378"/>
        <dbReference type="ChEBI" id="CHEBI:29985"/>
        <dbReference type="ChEBI" id="CHEBI:30616"/>
        <dbReference type="ChEBI" id="CHEBI:33019"/>
        <dbReference type="ChEBI" id="CHEBI:57540"/>
        <dbReference type="ChEBI" id="CHEBI:58359"/>
        <dbReference type="ChEBI" id="CHEBI:58437"/>
        <dbReference type="ChEBI" id="CHEBI:456215"/>
        <dbReference type="EC" id="6.3.5.1"/>
    </reaction>
</comment>
<dbReference type="GO" id="GO:0009435">
    <property type="term" value="P:NAD+ biosynthetic process"/>
    <property type="evidence" value="ECO:0007669"/>
    <property type="project" value="UniProtKB-UniRule"/>
</dbReference>
<accession>A0A9N9AGI4</accession>
<evidence type="ECO:0000256" key="4">
    <source>
        <dbReference type="ARBA" id="ARBA00022741"/>
    </source>
</evidence>
<comment type="caution">
    <text evidence="10">The sequence shown here is derived from an EMBL/GenBank/DDBJ whole genome shotgun (WGS) entry which is preliminary data.</text>
</comment>
<keyword evidence="4 8" id="KW-0547">Nucleotide-binding</keyword>
<feature type="domain" description="CN hydrolase" evidence="9">
    <location>
        <begin position="5"/>
        <end position="275"/>
    </location>
</feature>
<evidence type="ECO:0000256" key="5">
    <source>
        <dbReference type="ARBA" id="ARBA00022840"/>
    </source>
</evidence>